<dbReference type="InterPro" id="IPR052380">
    <property type="entry name" value="Viral_DNA_packaging_terminase"/>
</dbReference>
<protein>
    <submittedName>
        <fullName evidence="4">Terminase large subunit</fullName>
    </submittedName>
</protein>
<dbReference type="InterPro" id="IPR035412">
    <property type="entry name" value="Terminase_L_N"/>
</dbReference>
<dbReference type="InterPro" id="IPR006437">
    <property type="entry name" value="Phage_terminase_lsu"/>
</dbReference>
<dbReference type="Gene3D" id="3.30.420.280">
    <property type="match status" value="1"/>
</dbReference>
<dbReference type="NCBIfam" id="TIGR01547">
    <property type="entry name" value="phage_term_2"/>
    <property type="match status" value="1"/>
</dbReference>
<dbReference type="Pfam" id="PF04466">
    <property type="entry name" value="Terminase_3"/>
    <property type="match status" value="1"/>
</dbReference>
<sequence>MPRKGNTKNLVPMNKRTKEEQREIAQKGGIASVEARRANKSLASLAKSIAQQPAPEKLKSQITRAGLAIDDEDMTCNAAIVAGVYGKAISGDDRAVDRWENWTNDAAAEDKPCRIPADLIGKAFVDINRKIEPNRDYIFEGGRGGLKSTYISEKLTELLKNNPMMHACVVRKQTNTLKDSVFSQIQWAINEMGLTNEFDFKTHPPEITLKKTRQKIYFRGCDDPVKLKSIKPPFGYIGILWIEERDQLAGAAEERSVKQSVLRGGVDSYFFGSYNPPKSRANWVNQQLLEPDKNRIVHHSTYMDAPAEWLGTMFLNDAEHLKEVNPAAYEHEYLGVPNGDGGNVFDNITARAITDDEIARFDRIYQGVDFGWYPDPFAFLRMHYDVTNETLYFIDEHRSNKTSNADNAAWIKQQGYDDFPVVCDSAEPKSVADMRASGVDARAAIKGPGSVEYGMKWLQCRRIVIDPMRTPEAYKEFINYEYERDKDGNVISGYPDKDDHFISAARYGMERVFRLYGVRA</sequence>
<evidence type="ECO:0000259" key="2">
    <source>
        <dbReference type="Pfam" id="PF04466"/>
    </source>
</evidence>
<organism evidence="4">
    <name type="scientific">Siphoviridae sp. ctClL93</name>
    <dbReference type="NCBI Taxonomy" id="2825381"/>
    <lineage>
        <taxon>Viruses</taxon>
        <taxon>Duplodnaviria</taxon>
        <taxon>Heunggongvirae</taxon>
        <taxon>Uroviricota</taxon>
        <taxon>Caudoviricetes</taxon>
    </lineage>
</organism>
<dbReference type="InterPro" id="IPR027417">
    <property type="entry name" value="P-loop_NTPase"/>
</dbReference>
<accession>A0A8S5VDX9</accession>
<evidence type="ECO:0000259" key="3">
    <source>
        <dbReference type="Pfam" id="PF17288"/>
    </source>
</evidence>
<feature type="domain" description="Phage terminase large subunit N-terminal" evidence="2">
    <location>
        <begin position="138"/>
        <end position="335"/>
    </location>
</feature>
<name>A0A8S5VDX9_9CAUD</name>
<dbReference type="PANTHER" id="PTHR39184">
    <property type="match status" value="1"/>
</dbReference>
<evidence type="ECO:0000313" key="4">
    <source>
        <dbReference type="EMBL" id="DAG04916.1"/>
    </source>
</evidence>
<dbReference type="Pfam" id="PF17288">
    <property type="entry name" value="Terminase_3C"/>
    <property type="match status" value="1"/>
</dbReference>
<dbReference type="EMBL" id="BK016246">
    <property type="protein sequence ID" value="DAG04916.1"/>
    <property type="molecule type" value="Genomic_DNA"/>
</dbReference>
<dbReference type="Gene3D" id="3.40.50.300">
    <property type="entry name" value="P-loop containing nucleotide triphosphate hydrolases"/>
    <property type="match status" value="1"/>
</dbReference>
<dbReference type="InterPro" id="IPR035413">
    <property type="entry name" value="Terminase_L_C"/>
</dbReference>
<dbReference type="PANTHER" id="PTHR39184:SF1">
    <property type="entry name" value="PBSX PHAGE TERMINASE LARGE SUBUNIT"/>
    <property type="match status" value="1"/>
</dbReference>
<feature type="region of interest" description="Disordered" evidence="1">
    <location>
        <begin position="1"/>
        <end position="20"/>
    </location>
</feature>
<feature type="domain" description="Phage terminase large subunit C-terminal" evidence="3">
    <location>
        <begin position="369"/>
        <end position="510"/>
    </location>
</feature>
<evidence type="ECO:0000256" key="1">
    <source>
        <dbReference type="SAM" id="MobiDB-lite"/>
    </source>
</evidence>
<reference evidence="4" key="1">
    <citation type="journal article" date="2021" name="Proc. Natl. Acad. Sci. U.S.A.">
        <title>A Catalog of Tens of Thousands of Viruses from Human Metagenomes Reveals Hidden Associations with Chronic Diseases.</title>
        <authorList>
            <person name="Tisza M.J."/>
            <person name="Buck C.B."/>
        </authorList>
    </citation>
    <scope>NUCLEOTIDE SEQUENCE</scope>
    <source>
        <strain evidence="4">CtClL93</strain>
    </source>
</reference>
<proteinExistence type="predicted"/>